<gene>
    <name evidence="8" type="ORF">GUA46_06875</name>
</gene>
<evidence type="ECO:0000256" key="6">
    <source>
        <dbReference type="SAM" id="SignalP"/>
    </source>
</evidence>
<dbReference type="SUPFAM" id="SSF52058">
    <property type="entry name" value="L domain-like"/>
    <property type="match status" value="1"/>
</dbReference>
<dbReference type="Pfam" id="PF05593">
    <property type="entry name" value="RHS_repeat"/>
    <property type="match status" value="1"/>
</dbReference>
<feature type="signal peptide" evidence="6">
    <location>
        <begin position="1"/>
        <end position="20"/>
    </location>
</feature>
<evidence type="ECO:0000313" key="9">
    <source>
        <dbReference type="Proteomes" id="UP000558089"/>
    </source>
</evidence>
<dbReference type="FunFam" id="3.80.10.10:FF:000400">
    <property type="entry name" value="Nuclear pore complex protein NUP107"/>
    <property type="match status" value="1"/>
</dbReference>
<dbReference type="GO" id="GO:0016020">
    <property type="term" value="C:membrane"/>
    <property type="evidence" value="ECO:0007669"/>
    <property type="project" value="UniProtKB-SubCell"/>
</dbReference>
<evidence type="ECO:0000256" key="5">
    <source>
        <dbReference type="ARBA" id="ARBA00023157"/>
    </source>
</evidence>
<dbReference type="SUPFAM" id="SSF48726">
    <property type="entry name" value="Immunoglobulin"/>
    <property type="match status" value="1"/>
</dbReference>
<dbReference type="PANTHER" id="PTHR32305">
    <property type="match status" value="1"/>
</dbReference>
<dbReference type="PANTHER" id="PTHR32305:SF15">
    <property type="entry name" value="PROTEIN RHSA-RELATED"/>
    <property type="match status" value="1"/>
</dbReference>
<dbReference type="InterPro" id="IPR022385">
    <property type="entry name" value="Rhs_assc_core"/>
</dbReference>
<dbReference type="InterPro" id="IPR032675">
    <property type="entry name" value="LRR_dom_sf"/>
</dbReference>
<accession>A0A850NLA8</accession>
<dbReference type="NCBIfam" id="TIGR03696">
    <property type="entry name" value="Rhs_assc_core"/>
    <property type="match status" value="1"/>
</dbReference>
<feature type="chain" id="PRO_5032487528" description="Ig-like domain-containing protein" evidence="6">
    <location>
        <begin position="21"/>
        <end position="1466"/>
    </location>
</feature>
<evidence type="ECO:0000313" key="8">
    <source>
        <dbReference type="EMBL" id="NVN18057.1"/>
    </source>
</evidence>
<dbReference type="InterPro" id="IPR036179">
    <property type="entry name" value="Ig-like_dom_sf"/>
</dbReference>
<organism evidence="8 9">
    <name type="scientific">Flagellimonas chongwuensis</name>
    <dbReference type="NCBI Taxonomy" id="2697365"/>
    <lineage>
        <taxon>Bacteria</taxon>
        <taxon>Pseudomonadati</taxon>
        <taxon>Bacteroidota</taxon>
        <taxon>Flavobacteriia</taxon>
        <taxon>Flavobacteriales</taxon>
        <taxon>Flavobacteriaceae</taxon>
        <taxon>Flagellimonas</taxon>
    </lineage>
</organism>
<feature type="domain" description="Ig-like" evidence="7">
    <location>
        <begin position="201"/>
        <end position="285"/>
    </location>
</feature>
<dbReference type="Proteomes" id="UP000558089">
    <property type="component" value="Unassembled WGS sequence"/>
</dbReference>
<keyword evidence="2 6" id="KW-0732">Signal</keyword>
<comment type="caution">
    <text evidence="8">The sequence shown here is derived from an EMBL/GenBank/DDBJ whole genome shotgun (WGS) entry which is preliminary data.</text>
</comment>
<dbReference type="EMBL" id="WYET01000003">
    <property type="protein sequence ID" value="NVN18057.1"/>
    <property type="molecule type" value="Genomic_DNA"/>
</dbReference>
<sequence>MKLKSILTILLLGGLVWANAQVTPEEKQALQDLYNATNGPTWISETDVFLGDDWNFAGNVTSDWHGVTVANGHVTELNLESNELEGNIPASIGDLVHLTLLNVFKNELTGNIPNEIGNLTSLETLNLSNNGLIGEIPSSLANSTGLISLNLTGNDFSGAIPSEIIDQTSLKNLQIGNNRFHFGDLEYTYQNFEGNTFTYAPQQKTDQPEAHQIIEGGDVDMSTAIAGTQNHYQWFKDGQPINGAPDSPNFTIVNAALEDAGTYHCEMTSDIVDGLVLARHNIELTIEAIVSGEHPDEDWNMITVWEYDLDNNLKGNSRRYYDDLGKHVQTQSWDAVTKAIWGQATLYDFQGRPALSSLSAPLTEQNVFQYHEAFITNEGGTVYGAPDFDVNPYDPDTVFADGPLGEYYTGITSDQYQDVTNYPFLRTIFSELNPGAALAAVGGNKVDTNGDDEITPTDEWPQAYSFTMPATDELSLQAAFGEEKYKDIRTLKTVARDVHGNESVVFSDTDGKLLAAARSGENGGLSPQMQLAIGAQGYVDVHIPKGDTGISVSNIGAVTLYNLITDAEEPVPANSLPPGFYRVAVNDLENYEPNSISVGYRVNYYDYSLNEYDEAGRLVAAYQPITDKEGNKLVTTYQYNTLGQLVSTTSPDEGTAGFKYRKDGQIRYSQNSKQALDQQVSYTDYDPFGRPVESGVLTKTDFSPLDPDALLPNASKKEVMRTVYDFLGTADYDFLADLPSDYQRPSFLAGNVARTSNDQSTTYYSYDGYGRVKWLVQDMAGLGAKTIDYVYAPLTGQVAQVIYQKGEDDQFTHKYTYNNRNQLQLVETSGDGENFELNARYFYNEAGTLVRTELAGGAQGLDYVYNLAGQLKSINHPSLASVNDPGNDANDLFGMQLDYHLGDYQRTENGNITTTPQGSDQFNGNIKGIRWKTNVDQLQAGHYVYSYDRNNWLTGADFDPGNNSTAYDVGPITYDANGNIQTLVRNKDPNGQNSTAMDKLDYNYDPGTPNRLLYVEDGVGAIADADDMGSQDPGNYEYNNIGQLTRDNSQNIDYIYNTSGLVAEVARNGKPMVKFLYNDRNQRAKKETYGNGILIYTTYYVRDVAGQVMAVYNNVGGDPALAEQPVYGAGRVGVAYNGNNNAKMYVYQLTDHLGNVRAVFMKEGNEASLEGYTDYYPFGMPMPNRTLLSADGYRYAFQGQEKDPETGKEAFQLRLWDGRIGRWLTTDPYGQYASPYLGMGNDPINGIDPDGGWKSRVGAWLWKTFNGGGEIVGEKGNWSVAQQGADGWDTFVTNGDFAGKANQYMNLNYTPLPGATIGAEDMKGADIGVGVTIESALPIRSPITGNYGDGFSFGLTPSSEGYQSYYTRKVANESGLAFGISVDFFGFNNQINEPLTPTRLGGYGSEVSGSVLLLGASVATDGIYLQQLNGHRIHQKPTYQSYGLSVGPGIDIGYTQWDTYTFISGK</sequence>
<dbReference type="InterPro" id="IPR001611">
    <property type="entry name" value="Leu-rich_rpt"/>
</dbReference>
<dbReference type="RefSeq" id="WP_176619859.1">
    <property type="nucleotide sequence ID" value="NZ_WYET01000003.1"/>
</dbReference>
<keyword evidence="3" id="KW-0677">Repeat</keyword>
<dbReference type="InterPro" id="IPR013783">
    <property type="entry name" value="Ig-like_fold"/>
</dbReference>
<reference evidence="8 9" key="1">
    <citation type="submission" date="2020-01" db="EMBL/GenBank/DDBJ databases">
        <title>Draft Genome Analysis of Muricauda sp. HICW Isolated from coastal seawater of PR China.</title>
        <authorList>
            <person name="Chen M.-X."/>
        </authorList>
    </citation>
    <scope>NUCLEOTIDE SEQUENCE [LARGE SCALE GENOMIC DNA]</scope>
    <source>
        <strain evidence="8 9">HICW</strain>
    </source>
</reference>
<keyword evidence="9" id="KW-1185">Reference proteome</keyword>
<keyword evidence="5" id="KW-1015">Disulfide bond</keyword>
<dbReference type="InterPro" id="IPR003599">
    <property type="entry name" value="Ig_sub"/>
</dbReference>
<evidence type="ECO:0000259" key="7">
    <source>
        <dbReference type="PROSITE" id="PS50835"/>
    </source>
</evidence>
<dbReference type="PROSITE" id="PS50835">
    <property type="entry name" value="IG_LIKE"/>
    <property type="match status" value="1"/>
</dbReference>
<comment type="subcellular location">
    <subcellularLocation>
        <location evidence="1">Membrane</location>
    </subcellularLocation>
</comment>
<dbReference type="Gene3D" id="2.180.10.10">
    <property type="entry name" value="RHS repeat-associated core"/>
    <property type="match status" value="1"/>
</dbReference>
<evidence type="ECO:0000256" key="3">
    <source>
        <dbReference type="ARBA" id="ARBA00022737"/>
    </source>
</evidence>
<evidence type="ECO:0000256" key="1">
    <source>
        <dbReference type="ARBA" id="ARBA00004370"/>
    </source>
</evidence>
<dbReference type="InterPro" id="IPR031325">
    <property type="entry name" value="RHS_repeat"/>
</dbReference>
<evidence type="ECO:0000256" key="4">
    <source>
        <dbReference type="ARBA" id="ARBA00023136"/>
    </source>
</evidence>
<protein>
    <recommendedName>
        <fullName evidence="7">Ig-like domain-containing protein</fullName>
    </recommendedName>
</protein>
<dbReference type="Gene3D" id="3.80.10.10">
    <property type="entry name" value="Ribonuclease Inhibitor"/>
    <property type="match status" value="1"/>
</dbReference>
<dbReference type="Pfam" id="PF00560">
    <property type="entry name" value="LRR_1"/>
    <property type="match status" value="1"/>
</dbReference>
<dbReference type="InterPro" id="IPR007110">
    <property type="entry name" value="Ig-like_dom"/>
</dbReference>
<dbReference type="InterPro" id="IPR006530">
    <property type="entry name" value="YD"/>
</dbReference>
<keyword evidence="4" id="KW-0472">Membrane</keyword>
<evidence type="ECO:0000256" key="2">
    <source>
        <dbReference type="ARBA" id="ARBA00022729"/>
    </source>
</evidence>
<dbReference type="Gene3D" id="2.60.40.10">
    <property type="entry name" value="Immunoglobulins"/>
    <property type="match status" value="1"/>
</dbReference>
<dbReference type="NCBIfam" id="TIGR01643">
    <property type="entry name" value="YD_repeat_2x"/>
    <property type="match status" value="1"/>
</dbReference>
<name>A0A850NLA8_9FLAO</name>
<dbReference type="InterPro" id="IPR050708">
    <property type="entry name" value="T6SS_VgrG/RHS"/>
</dbReference>
<proteinExistence type="predicted"/>
<dbReference type="SMART" id="SM00409">
    <property type="entry name" value="IG"/>
    <property type="match status" value="1"/>
</dbReference>